<dbReference type="NCBIfam" id="TIGR01509">
    <property type="entry name" value="HAD-SF-IA-v3"/>
    <property type="match status" value="1"/>
</dbReference>
<dbReference type="InterPro" id="IPR023214">
    <property type="entry name" value="HAD_sf"/>
</dbReference>
<dbReference type="Gene3D" id="1.10.150.240">
    <property type="entry name" value="Putative phosphatase, domain 2"/>
    <property type="match status" value="1"/>
</dbReference>
<dbReference type="Proteomes" id="UP000034883">
    <property type="component" value="Chromosome"/>
</dbReference>
<dbReference type="Gene3D" id="3.40.50.1000">
    <property type="entry name" value="HAD superfamily/HAD-like"/>
    <property type="match status" value="1"/>
</dbReference>
<proteinExistence type="predicted"/>
<dbReference type="SUPFAM" id="SSF56784">
    <property type="entry name" value="HAD-like"/>
    <property type="match status" value="1"/>
</dbReference>
<organism evidence="1 2">
    <name type="scientific">Sandaracinus amylolyticus</name>
    <dbReference type="NCBI Taxonomy" id="927083"/>
    <lineage>
        <taxon>Bacteria</taxon>
        <taxon>Pseudomonadati</taxon>
        <taxon>Myxococcota</taxon>
        <taxon>Polyangia</taxon>
        <taxon>Polyangiales</taxon>
        <taxon>Sandaracinaceae</taxon>
        <taxon>Sandaracinus</taxon>
    </lineage>
</organism>
<dbReference type="InterPro" id="IPR023198">
    <property type="entry name" value="PGP-like_dom2"/>
</dbReference>
<dbReference type="InterPro" id="IPR006439">
    <property type="entry name" value="HAD-SF_hydro_IA"/>
</dbReference>
<protein>
    <submittedName>
        <fullName evidence="1">Beta-phosphoglucomutase</fullName>
    </submittedName>
</protein>
<reference evidence="1 2" key="1">
    <citation type="submission" date="2015-03" db="EMBL/GenBank/DDBJ databases">
        <title>Genome assembly of Sandaracinus amylolyticus DSM 53668.</title>
        <authorList>
            <person name="Sharma G."/>
            <person name="Subramanian S."/>
        </authorList>
    </citation>
    <scope>NUCLEOTIDE SEQUENCE [LARGE SCALE GENOMIC DNA]</scope>
    <source>
        <strain evidence="1 2">DSM 53668</strain>
    </source>
</reference>
<dbReference type="STRING" id="927083.DB32_008623"/>
<dbReference type="EMBL" id="CP011125">
    <property type="protein sequence ID" value="AKF11474.1"/>
    <property type="molecule type" value="Genomic_DNA"/>
</dbReference>
<accession>A0A0F6SI29</accession>
<dbReference type="AlphaFoldDB" id="A0A0F6SI29"/>
<sequence>MVFDLDGVLTRTARLHAAAWKSLFDGFLRAREGVGFQPFDIQRDYLAYVDGRARRDGVRTFLASRGITLPEGDASDPEGAPTVEGLAAQKDHWFRDAIARDGVEVDEHAVHLVRALRDRGITRGVASSSRNCIPVLERAGILELFDAIVDGNELERMRLASKPAPDMFLECLRRLGAFAPADAVVVEDATAGVAAGRAGGFGLVVGVDRGGNRDALRDHGAHWVVSSMAELTVARLEAQLAR</sequence>
<dbReference type="InterPro" id="IPR036412">
    <property type="entry name" value="HAD-like_sf"/>
</dbReference>
<dbReference type="PANTHER" id="PTHR43481:SF4">
    <property type="entry name" value="GLYCEROL-1-PHOSPHATE PHOSPHOHYDROLASE 1-RELATED"/>
    <property type="match status" value="1"/>
</dbReference>
<dbReference type="Pfam" id="PF00702">
    <property type="entry name" value="Hydrolase"/>
    <property type="match status" value="1"/>
</dbReference>
<evidence type="ECO:0000313" key="1">
    <source>
        <dbReference type="EMBL" id="AKF11474.1"/>
    </source>
</evidence>
<gene>
    <name evidence="1" type="ORF">DB32_008623</name>
</gene>
<dbReference type="SFLD" id="SFLDS00003">
    <property type="entry name" value="Haloacid_Dehalogenase"/>
    <property type="match status" value="1"/>
</dbReference>
<dbReference type="PANTHER" id="PTHR43481">
    <property type="entry name" value="FRUCTOSE-1-PHOSPHATE PHOSPHATASE"/>
    <property type="match status" value="1"/>
</dbReference>
<dbReference type="SFLD" id="SFLDG01129">
    <property type="entry name" value="C1.5:_HAD__Beta-PGM__Phosphata"/>
    <property type="match status" value="1"/>
</dbReference>
<dbReference type="KEGG" id="samy:DB32_008623"/>
<dbReference type="GO" id="GO:0050308">
    <property type="term" value="F:sugar-phosphatase activity"/>
    <property type="evidence" value="ECO:0007669"/>
    <property type="project" value="TreeGrafter"/>
</dbReference>
<keyword evidence="2" id="KW-1185">Reference proteome</keyword>
<dbReference type="InterPro" id="IPR051806">
    <property type="entry name" value="HAD-like_SPP"/>
</dbReference>
<name>A0A0F6SI29_9BACT</name>
<evidence type="ECO:0000313" key="2">
    <source>
        <dbReference type="Proteomes" id="UP000034883"/>
    </source>
</evidence>